<keyword evidence="2" id="KW-1185">Reference proteome</keyword>
<dbReference type="Proteomes" id="UP000198744">
    <property type="component" value="Unassembled WGS sequence"/>
</dbReference>
<dbReference type="EMBL" id="FOBS01000024">
    <property type="protein sequence ID" value="SEM58299.1"/>
    <property type="molecule type" value="Genomic_DNA"/>
</dbReference>
<accession>A0A1H7ZLD2</accession>
<reference evidence="1 2" key="1">
    <citation type="submission" date="2016-10" db="EMBL/GenBank/DDBJ databases">
        <authorList>
            <person name="de Groot N.N."/>
        </authorList>
    </citation>
    <scope>NUCLEOTIDE SEQUENCE [LARGE SCALE GENOMIC DNA]</scope>
    <source>
        <strain evidence="1 2">DSM 8423</strain>
    </source>
</reference>
<dbReference type="RefSeq" id="WP_093884243.1">
    <property type="nucleotide sequence ID" value="NZ_FOBS01000024.1"/>
</dbReference>
<sequence>MNITEQLGSKSIEELHEINRQLTTLIRDKEREREREARGQFAIGDRIWFRRTKSSEIIHGIVEGINQNTLKIKKIGTHVRWAVSPSLCHKDFEGLFRSSDQVRSW</sequence>
<gene>
    <name evidence="1" type="ORF">SAMN04489760_12417</name>
</gene>
<organism evidence="1 2">
    <name type="scientific">Syntrophus gentianae</name>
    <dbReference type="NCBI Taxonomy" id="43775"/>
    <lineage>
        <taxon>Bacteria</taxon>
        <taxon>Pseudomonadati</taxon>
        <taxon>Thermodesulfobacteriota</taxon>
        <taxon>Syntrophia</taxon>
        <taxon>Syntrophales</taxon>
        <taxon>Syntrophaceae</taxon>
        <taxon>Syntrophus</taxon>
    </lineage>
</organism>
<proteinExistence type="predicted"/>
<evidence type="ECO:0000313" key="1">
    <source>
        <dbReference type="EMBL" id="SEM58299.1"/>
    </source>
</evidence>
<evidence type="ECO:0000313" key="2">
    <source>
        <dbReference type="Proteomes" id="UP000198744"/>
    </source>
</evidence>
<protein>
    <submittedName>
        <fullName evidence="1">Uncharacterized protein</fullName>
    </submittedName>
</protein>
<dbReference type="AlphaFoldDB" id="A0A1H7ZLD2"/>
<name>A0A1H7ZLD2_9BACT</name>
<dbReference type="STRING" id="43775.SAMN04489760_12417"/>